<dbReference type="InterPro" id="IPR003876">
    <property type="entry name" value="Arg_deiminase"/>
</dbReference>
<dbReference type="SUPFAM" id="SSF55909">
    <property type="entry name" value="Pentein"/>
    <property type="match status" value="1"/>
</dbReference>
<gene>
    <name evidence="2" type="ORF">GWK48_10130</name>
</gene>
<dbReference type="GeneID" id="55642304"/>
<dbReference type="GO" id="GO:0019546">
    <property type="term" value="P:L-arginine deiminase pathway"/>
    <property type="evidence" value="ECO:0007669"/>
    <property type="project" value="TreeGrafter"/>
</dbReference>
<dbReference type="PANTHER" id="PTHR47271">
    <property type="entry name" value="ARGININE DEIMINASE"/>
    <property type="match status" value="1"/>
</dbReference>
<name>A0A6N0NZA6_9CREN</name>
<dbReference type="Pfam" id="PF02274">
    <property type="entry name" value="ADI"/>
    <property type="match status" value="1"/>
</dbReference>
<dbReference type="Proteomes" id="UP000509301">
    <property type="component" value="Chromosome"/>
</dbReference>
<dbReference type="KEGG" id="mten:GWK48_10130"/>
<sequence length="374" mass="42303">MLNVKAEYSPLRKVAVATPGKEKSRLSPKTLYQLQYSEIPDPVELKDEHDKFVSKLKEVGTEVVNLREEVMKLGREDLEDMVMKYSECSIDLESLSKETLADILISGLTASEAKSIGTVLLPEDEEFCLKPLVNIMFTRDPGMVIGKTYVKGRMRWESRKMEPEVFSKILRPENVLEVKAGFFEGGDFFPLEGRLLMGFGTRSSAIGLSYALPKLREIGEIDEAILVKLETPELSPNKGIGHLDTVMGIPDKDVIIYYKSLLDRSKVYIYKGREVEKDPRPLKEVLREYLTPDLRVVNIGNGEYYDEEREHWLLASNVIVVDKGKIIAYDHNRITNSLVEEAGIKVITFKGNEIIKEGGERSGPRCMTLPLIKS</sequence>
<dbReference type="RefSeq" id="WP_174631970.1">
    <property type="nucleotide sequence ID" value="NZ_CP049074.1"/>
</dbReference>
<keyword evidence="1" id="KW-0378">Hydrolase</keyword>
<keyword evidence="3" id="KW-1185">Reference proteome</keyword>
<evidence type="ECO:0000256" key="1">
    <source>
        <dbReference type="ARBA" id="ARBA00022801"/>
    </source>
</evidence>
<organism evidence="2 3">
    <name type="scientific">Metallosphaera tengchongensis</name>
    <dbReference type="NCBI Taxonomy" id="1532350"/>
    <lineage>
        <taxon>Archaea</taxon>
        <taxon>Thermoproteota</taxon>
        <taxon>Thermoprotei</taxon>
        <taxon>Sulfolobales</taxon>
        <taxon>Sulfolobaceae</taxon>
        <taxon>Metallosphaera</taxon>
    </lineage>
</organism>
<dbReference type="AlphaFoldDB" id="A0A6N0NZA6"/>
<dbReference type="EMBL" id="CP049074">
    <property type="protein sequence ID" value="QKR00698.1"/>
    <property type="molecule type" value="Genomic_DNA"/>
</dbReference>
<accession>A0A6N0NZA6</accession>
<dbReference type="PANTHER" id="PTHR47271:SF2">
    <property type="entry name" value="ARGININE DEIMINASE"/>
    <property type="match status" value="1"/>
</dbReference>
<proteinExistence type="predicted"/>
<dbReference type="Gene3D" id="3.75.10.10">
    <property type="entry name" value="L-arginine/glycine Amidinotransferase, Chain A"/>
    <property type="match status" value="1"/>
</dbReference>
<evidence type="ECO:0000313" key="2">
    <source>
        <dbReference type="EMBL" id="QKR00698.1"/>
    </source>
</evidence>
<protein>
    <submittedName>
        <fullName evidence="2">Arginine deiminase</fullName>
    </submittedName>
</protein>
<evidence type="ECO:0000313" key="3">
    <source>
        <dbReference type="Proteomes" id="UP000509301"/>
    </source>
</evidence>
<dbReference type="PRINTS" id="PR01466">
    <property type="entry name" value="ARGDEIMINASE"/>
</dbReference>
<dbReference type="GO" id="GO:0016990">
    <property type="term" value="F:arginine deiminase activity"/>
    <property type="evidence" value="ECO:0007669"/>
    <property type="project" value="InterPro"/>
</dbReference>
<dbReference type="OrthoDB" id="371705at2157"/>
<reference evidence="2 3" key="1">
    <citation type="submission" date="2020-02" db="EMBL/GenBank/DDBJ databases">
        <title>Comparative genome analysis reveals the metabolism and evolution of the thermophilic archaeal genus Metallosphaera.</title>
        <authorList>
            <person name="Jiang C."/>
        </authorList>
    </citation>
    <scope>NUCLEOTIDE SEQUENCE [LARGE SCALE GENOMIC DNA]</scope>
    <source>
        <strain evidence="2 3">Ric-A</strain>
    </source>
</reference>